<comment type="subcellular location">
    <subcellularLocation>
        <location evidence="1">Nucleus</location>
    </subcellularLocation>
</comment>
<dbReference type="PROSITE" id="PS51697">
    <property type="entry name" value="ALOG"/>
    <property type="match status" value="1"/>
</dbReference>
<proteinExistence type="inferred from homology"/>
<dbReference type="Pfam" id="PF04852">
    <property type="entry name" value="ALOG_dom"/>
    <property type="match status" value="2"/>
</dbReference>
<evidence type="ECO:0000256" key="7">
    <source>
        <dbReference type="ARBA" id="ARBA00023242"/>
    </source>
</evidence>
<comment type="caution">
    <text evidence="10">The sequence shown here is derived from an EMBL/GenBank/DDBJ whole genome shotgun (WGS) entry which is preliminary data.</text>
</comment>
<dbReference type="InterPro" id="IPR040222">
    <property type="entry name" value="ALOG"/>
</dbReference>
<gene>
    <name evidence="10" type="ORF">JRO89_XS06G0006400</name>
</gene>
<reference evidence="10 11" key="1">
    <citation type="submission" date="2021-02" db="EMBL/GenBank/DDBJ databases">
        <title>Plant Genome Project.</title>
        <authorList>
            <person name="Zhang R.-G."/>
        </authorList>
    </citation>
    <scope>NUCLEOTIDE SEQUENCE [LARGE SCALE GENOMIC DNA]</scope>
    <source>
        <tissue evidence="10">Leaves</tissue>
    </source>
</reference>
<name>A0ABQ8HVU1_9ROSI</name>
<evidence type="ECO:0000256" key="2">
    <source>
        <dbReference type="ARBA" id="ARBA00010308"/>
    </source>
</evidence>
<sequence>MSAAIAAAAAACCSSRNTSNSSSRSHDQNHQYSSSSVLAQNNRHRRSSAVVLSTLGSRYESQKRRDWISFLQYLKEQRPELVVSDCSGVHVVEFLKYYLDHQKNNNNWGSIDALIGRLRVAFEEMGRQAPTTTATTTTNPFGAPEVRMYLRQLKDAQHHHHHHHQHQHQLRYITS</sequence>
<dbReference type="InterPro" id="IPR006936">
    <property type="entry name" value="ALOG_dom"/>
</dbReference>
<keyword evidence="11" id="KW-1185">Reference proteome</keyword>
<evidence type="ECO:0000256" key="6">
    <source>
        <dbReference type="ARBA" id="ARBA00023163"/>
    </source>
</evidence>
<feature type="region of interest" description="Disordered" evidence="8">
    <location>
        <begin position="155"/>
        <end position="175"/>
    </location>
</feature>
<feature type="domain" description="ALOG" evidence="9">
    <location>
        <begin position="58"/>
        <end position="127"/>
    </location>
</feature>
<keyword evidence="6" id="KW-0804">Transcription</keyword>
<evidence type="ECO:0000256" key="1">
    <source>
        <dbReference type="ARBA" id="ARBA00004123"/>
    </source>
</evidence>
<protein>
    <recommendedName>
        <fullName evidence="9">ALOG domain-containing protein</fullName>
    </recommendedName>
</protein>
<feature type="compositionally biased region" description="Polar residues" evidence="8">
    <location>
        <begin position="30"/>
        <end position="41"/>
    </location>
</feature>
<evidence type="ECO:0000256" key="8">
    <source>
        <dbReference type="SAM" id="MobiDB-lite"/>
    </source>
</evidence>
<evidence type="ECO:0000256" key="4">
    <source>
        <dbReference type="ARBA" id="ARBA00023015"/>
    </source>
</evidence>
<organism evidence="10 11">
    <name type="scientific">Xanthoceras sorbifolium</name>
    <dbReference type="NCBI Taxonomy" id="99658"/>
    <lineage>
        <taxon>Eukaryota</taxon>
        <taxon>Viridiplantae</taxon>
        <taxon>Streptophyta</taxon>
        <taxon>Embryophyta</taxon>
        <taxon>Tracheophyta</taxon>
        <taxon>Spermatophyta</taxon>
        <taxon>Magnoliopsida</taxon>
        <taxon>eudicotyledons</taxon>
        <taxon>Gunneridae</taxon>
        <taxon>Pentapetalae</taxon>
        <taxon>rosids</taxon>
        <taxon>malvids</taxon>
        <taxon>Sapindales</taxon>
        <taxon>Sapindaceae</taxon>
        <taxon>Xanthoceroideae</taxon>
        <taxon>Xanthoceras</taxon>
    </lineage>
</organism>
<accession>A0ABQ8HVU1</accession>
<dbReference type="PANTHER" id="PTHR31165">
    <property type="entry name" value="PROTEIN G1-LIKE2"/>
    <property type="match status" value="1"/>
</dbReference>
<evidence type="ECO:0000313" key="11">
    <source>
        <dbReference type="Proteomes" id="UP000827721"/>
    </source>
</evidence>
<evidence type="ECO:0000313" key="10">
    <source>
        <dbReference type="EMBL" id="KAH7568490.1"/>
    </source>
</evidence>
<dbReference type="EMBL" id="JAFEMO010000006">
    <property type="protein sequence ID" value="KAH7568490.1"/>
    <property type="molecule type" value="Genomic_DNA"/>
</dbReference>
<dbReference type="Proteomes" id="UP000827721">
    <property type="component" value="Unassembled WGS sequence"/>
</dbReference>
<evidence type="ECO:0000256" key="5">
    <source>
        <dbReference type="ARBA" id="ARBA00023125"/>
    </source>
</evidence>
<feature type="compositionally biased region" description="Basic residues" evidence="8">
    <location>
        <begin position="157"/>
        <end position="169"/>
    </location>
</feature>
<comment type="similarity">
    <text evidence="2">Belongs to the plant homeotic and developmental regulators ALOG protein family.</text>
</comment>
<keyword evidence="4" id="KW-0805">Transcription regulation</keyword>
<keyword evidence="5" id="KW-0238">DNA-binding</keyword>
<evidence type="ECO:0000256" key="3">
    <source>
        <dbReference type="ARBA" id="ARBA00022473"/>
    </source>
</evidence>
<keyword evidence="3" id="KW-0217">Developmental protein</keyword>
<keyword evidence="7" id="KW-0539">Nucleus</keyword>
<dbReference type="PANTHER" id="PTHR31165:SF64">
    <property type="entry name" value="PROTEIN LIGHT-DEPENDENT SHORT HYPOCOTYLS 5"/>
    <property type="match status" value="1"/>
</dbReference>
<evidence type="ECO:0000259" key="9">
    <source>
        <dbReference type="PROSITE" id="PS51697"/>
    </source>
</evidence>
<feature type="region of interest" description="Disordered" evidence="8">
    <location>
        <begin position="15"/>
        <end position="41"/>
    </location>
</feature>